<dbReference type="InterPro" id="IPR026444">
    <property type="entry name" value="Secre_tail"/>
</dbReference>
<gene>
    <name evidence="1" type="ORF">Q5H93_23140</name>
</gene>
<name>A0ABT9BHC1_9BACT</name>
<accession>A0ABT9BHC1</accession>
<evidence type="ECO:0000313" key="2">
    <source>
        <dbReference type="Proteomes" id="UP001176429"/>
    </source>
</evidence>
<comment type="caution">
    <text evidence="1">The sequence shown here is derived from an EMBL/GenBank/DDBJ whole genome shotgun (WGS) entry which is preliminary data.</text>
</comment>
<dbReference type="EMBL" id="JAUQSY010000023">
    <property type="protein sequence ID" value="MDO7877654.1"/>
    <property type="molecule type" value="Genomic_DNA"/>
</dbReference>
<protein>
    <submittedName>
        <fullName evidence="1">T9SS type A sorting domain-containing protein</fullName>
    </submittedName>
</protein>
<dbReference type="RefSeq" id="WP_305009107.1">
    <property type="nucleotide sequence ID" value="NZ_JAUQSY010000023.1"/>
</dbReference>
<evidence type="ECO:0000313" key="1">
    <source>
        <dbReference type="EMBL" id="MDO7877654.1"/>
    </source>
</evidence>
<reference evidence="1" key="1">
    <citation type="submission" date="2023-07" db="EMBL/GenBank/DDBJ databases">
        <authorList>
            <person name="Kim M.K."/>
        </authorList>
    </citation>
    <scope>NUCLEOTIDE SEQUENCE</scope>
    <source>
        <strain evidence="1">ASUV-10-1</strain>
    </source>
</reference>
<dbReference type="Proteomes" id="UP001176429">
    <property type="component" value="Unassembled WGS sequence"/>
</dbReference>
<organism evidence="1 2">
    <name type="scientific">Hymenobacter aranciens</name>
    <dbReference type="NCBI Taxonomy" id="3063996"/>
    <lineage>
        <taxon>Bacteria</taxon>
        <taxon>Pseudomonadati</taxon>
        <taxon>Bacteroidota</taxon>
        <taxon>Cytophagia</taxon>
        <taxon>Cytophagales</taxon>
        <taxon>Hymenobacteraceae</taxon>
        <taxon>Hymenobacter</taxon>
    </lineage>
</organism>
<sequence length="397" mass="42693">MGQATFRYEAALNNQITTGSTMQTIVNSSPVSPSNPAFFIPWKQASLLSNTAFDADGDSLVYSLDQPISACGNVYVSYKPYPSFTQVQLSPNCYLLPGSTLPAMFSATNPVVVRGDITGNCPSRTLVPSPNGFAFDATTGALLVDPSRYVANSPSADGENKYVVVVKITEYRKISGSYVVVGSTRRDLFVTVYDCGTNQMLTLTRTIGVQVGTSQVQQPIGMPIPVLAGEPISVNLTATDRNPGQTLTLSLMHNNVPGVTLQNPGSGVARLNFTPPLRLPNGLYRVPVTVEDNACPLRGNETQLLTFRVHRTLATRAATTIAAYPTPFTSEVQFQLTKSGVQQLGVYDQLGRLVTTLRSQADGSVRWQPGTELPAGLYFARSGDGSQLIRLLRSDTK</sequence>
<dbReference type="NCBIfam" id="TIGR04183">
    <property type="entry name" value="Por_Secre_tail"/>
    <property type="match status" value="1"/>
</dbReference>
<proteinExistence type="predicted"/>
<keyword evidence="2" id="KW-1185">Reference proteome</keyword>